<evidence type="ECO:0000313" key="5">
    <source>
        <dbReference type="EMBL" id="PIS13884.1"/>
    </source>
</evidence>
<keyword evidence="3" id="KW-0326">Glycosidase</keyword>
<dbReference type="AlphaFoldDB" id="A0A2H0WMJ9"/>
<dbReference type="GO" id="GO:0005975">
    <property type="term" value="P:carbohydrate metabolic process"/>
    <property type="evidence" value="ECO:0007669"/>
    <property type="project" value="InterPro"/>
</dbReference>
<dbReference type="SUPFAM" id="SSF51445">
    <property type="entry name" value="(Trans)glycosidases"/>
    <property type="match status" value="1"/>
</dbReference>
<evidence type="ECO:0000313" key="6">
    <source>
        <dbReference type="Proteomes" id="UP000230033"/>
    </source>
</evidence>
<dbReference type="PANTHER" id="PTHR12631">
    <property type="entry name" value="ALPHA-L-IDURONIDASE"/>
    <property type="match status" value="1"/>
</dbReference>
<keyword evidence="2" id="KW-0378">Hydrolase</keyword>
<dbReference type="GO" id="GO:0004553">
    <property type="term" value="F:hydrolase activity, hydrolyzing O-glycosyl compounds"/>
    <property type="evidence" value="ECO:0007669"/>
    <property type="project" value="InterPro"/>
</dbReference>
<gene>
    <name evidence="5" type="ORF">COT65_01825</name>
</gene>
<dbReference type="PROSITE" id="PS00659">
    <property type="entry name" value="GLYCOSYL_HYDROL_F5"/>
    <property type="match status" value="1"/>
</dbReference>
<dbReference type="Gene3D" id="3.20.20.80">
    <property type="entry name" value="Glycosidases"/>
    <property type="match status" value="1"/>
</dbReference>
<dbReference type="InterPro" id="IPR049166">
    <property type="entry name" value="GH39_cat"/>
</dbReference>
<name>A0A2H0WMJ9_9BACT</name>
<accession>A0A2H0WMJ9</accession>
<dbReference type="InterPro" id="IPR017853">
    <property type="entry name" value="GH"/>
</dbReference>
<dbReference type="PANTHER" id="PTHR12631:SF10">
    <property type="entry name" value="BETA-XYLOSIDASE-LIKE PROTEIN-RELATED"/>
    <property type="match status" value="1"/>
</dbReference>
<feature type="domain" description="Glycosyl hydrolases family 39 N-terminal catalytic" evidence="4">
    <location>
        <begin position="84"/>
        <end position="374"/>
    </location>
</feature>
<comment type="caution">
    <text evidence="5">The sequence shown here is derived from an EMBL/GenBank/DDBJ whole genome shotgun (WGS) entry which is preliminary data.</text>
</comment>
<dbReference type="InterPro" id="IPR051923">
    <property type="entry name" value="Glycosyl_Hydrolase_39"/>
</dbReference>
<reference evidence="6" key="1">
    <citation type="submission" date="2017-09" db="EMBL/GenBank/DDBJ databases">
        <title>Depth-based differentiation of microbial function through sediment-hosted aquifers and enrichment of novel symbionts in the deep terrestrial subsurface.</title>
        <authorList>
            <person name="Probst A.J."/>
            <person name="Ladd B."/>
            <person name="Jarett J.K."/>
            <person name="Geller-Mcgrath D.E."/>
            <person name="Sieber C.M.K."/>
            <person name="Emerson J.B."/>
            <person name="Anantharaman K."/>
            <person name="Thomas B.C."/>
            <person name="Malmstrom R."/>
            <person name="Stieglmeier M."/>
            <person name="Klingl A."/>
            <person name="Woyke T."/>
            <person name="Ryan C.M."/>
            <person name="Banfield J.F."/>
        </authorList>
    </citation>
    <scope>NUCLEOTIDE SEQUENCE [LARGE SCALE GENOMIC DNA]</scope>
</reference>
<evidence type="ECO:0000256" key="3">
    <source>
        <dbReference type="ARBA" id="ARBA00023295"/>
    </source>
</evidence>
<evidence type="ECO:0000259" key="4">
    <source>
        <dbReference type="Pfam" id="PF01229"/>
    </source>
</evidence>
<dbReference type="Proteomes" id="UP000230033">
    <property type="component" value="Unassembled WGS sequence"/>
</dbReference>
<protein>
    <recommendedName>
        <fullName evidence="4">Glycosyl hydrolases family 39 N-terminal catalytic domain-containing protein</fullName>
    </recommendedName>
</protein>
<sequence length="462" mass="51650">MPQPVFRKIMILGVLSLSLFSLLAVIKQAQNYLTGALGQEANIIVNIGTDQGPIAPIWQALSQGGEEKEPFNDIVPQMAALTPQYIRIDHLYDFYDVVKKENGQLVFNWTPLDKIVKQILATGAKPFLSLSYMPAAIAVGGDIVAPPADWNDWALVVQATIERYSGRAGLNLTDVAYEVWNEPDLFGNWRIGGAKDYRLLYRYAVLGANRASGVNRFKIGGPAITAPYHNWVDGFLDYAAQNKLRLDFYSWHRYAADPEKFLDDVNLVDAWLFQNAGGTVAKYLTEWGSFSENAPVHDTTHDAAHLAATIRQLIQRVELAFTFEIKDGPDPEGQKYWGRWGLLTHEMGGKAEKKPKYFALKLLNKMTGERVGLQGEGTWVTGFAARQDNKIKIILINFDQSGRHFENVPLSIVNLENGAYLYEETFLTGTGRKSTETIMYGVLEKQIPLAANNIVVVEFTKI</sequence>
<dbReference type="InterPro" id="IPR018087">
    <property type="entry name" value="Glyco_hydro_5_CS"/>
</dbReference>
<organism evidence="5 6">
    <name type="scientific">Candidatus Shapirobacteria bacterium CG09_land_8_20_14_0_10_47_13</name>
    <dbReference type="NCBI Taxonomy" id="1974481"/>
    <lineage>
        <taxon>Bacteria</taxon>
        <taxon>Candidatus Shapironibacteriota</taxon>
    </lineage>
</organism>
<comment type="similarity">
    <text evidence="1">Belongs to the glycosyl hydrolase 39 family.</text>
</comment>
<evidence type="ECO:0000256" key="2">
    <source>
        <dbReference type="ARBA" id="ARBA00022801"/>
    </source>
</evidence>
<proteinExistence type="inferred from homology"/>
<evidence type="ECO:0000256" key="1">
    <source>
        <dbReference type="ARBA" id="ARBA00008875"/>
    </source>
</evidence>
<dbReference type="EMBL" id="PEZJ01000022">
    <property type="protein sequence ID" value="PIS13884.1"/>
    <property type="molecule type" value="Genomic_DNA"/>
</dbReference>
<dbReference type="Pfam" id="PF01229">
    <property type="entry name" value="Glyco_hydro_39"/>
    <property type="match status" value="1"/>
</dbReference>